<evidence type="ECO:0000313" key="3">
    <source>
        <dbReference type="EMBL" id="SAI28057.1"/>
    </source>
</evidence>
<organism evidence="3 4">
    <name type="scientific">Bordetella ansorpii</name>
    <dbReference type="NCBI Taxonomy" id="288768"/>
    <lineage>
        <taxon>Bacteria</taxon>
        <taxon>Pseudomonadati</taxon>
        <taxon>Pseudomonadota</taxon>
        <taxon>Betaproteobacteria</taxon>
        <taxon>Burkholderiales</taxon>
        <taxon>Alcaligenaceae</taxon>
        <taxon>Bordetella</taxon>
    </lineage>
</organism>
<dbReference type="NCBIfam" id="TIGR02601">
    <property type="entry name" value="autotrns_rpt"/>
    <property type="match status" value="1"/>
</dbReference>
<reference evidence="3 4" key="1">
    <citation type="submission" date="2016-03" db="EMBL/GenBank/DDBJ databases">
        <authorList>
            <consortium name="Pathogen Informatics"/>
        </authorList>
    </citation>
    <scope>NUCLEOTIDE SEQUENCE [LARGE SCALE GENOMIC DNA]</scope>
    <source>
        <strain evidence="3 4">NCTC13364</strain>
    </source>
</reference>
<evidence type="ECO:0000313" key="4">
    <source>
        <dbReference type="Proteomes" id="UP000077037"/>
    </source>
</evidence>
<dbReference type="AlphaFoldDB" id="A0A157P3B8"/>
<feature type="domain" description="Autotransporter" evidence="2">
    <location>
        <begin position="713"/>
        <end position="989"/>
    </location>
</feature>
<dbReference type="InterPro" id="IPR043990">
    <property type="entry name" value="AC_1"/>
</dbReference>
<dbReference type="PANTHER" id="PTHR35037:SF3">
    <property type="entry name" value="C-TERMINAL REGION OF AIDA-LIKE PROTEIN"/>
    <property type="match status" value="1"/>
</dbReference>
<dbReference type="InterPro" id="IPR011050">
    <property type="entry name" value="Pectin_lyase_fold/virulence"/>
</dbReference>
<dbReference type="InterPro" id="IPR013425">
    <property type="entry name" value="Autotrns_rpt"/>
</dbReference>
<evidence type="ECO:0000256" key="1">
    <source>
        <dbReference type="ARBA" id="ARBA00022729"/>
    </source>
</evidence>
<dbReference type="GO" id="GO:0019867">
    <property type="term" value="C:outer membrane"/>
    <property type="evidence" value="ECO:0007669"/>
    <property type="project" value="InterPro"/>
</dbReference>
<dbReference type="Pfam" id="PF18883">
    <property type="entry name" value="AC_1"/>
    <property type="match status" value="1"/>
</dbReference>
<dbReference type="InterPro" id="IPR012332">
    <property type="entry name" value="Autotransporter_pectin_lyase_C"/>
</dbReference>
<dbReference type="NCBIfam" id="TIGR04393">
    <property type="entry name" value="rpt_T5SS_PEPC"/>
    <property type="match status" value="3"/>
</dbReference>
<gene>
    <name evidence="3" type="primary">bapA</name>
    <name evidence="3" type="ORF">SAMEA1982600_02216</name>
</gene>
<evidence type="ECO:0000259" key="2">
    <source>
        <dbReference type="PROSITE" id="PS51208"/>
    </source>
</evidence>
<dbReference type="Gene3D" id="2.160.20.20">
    <property type="match status" value="1"/>
</dbReference>
<protein>
    <submittedName>
        <fullName evidence="3">Autotransporter</fullName>
    </submittedName>
</protein>
<dbReference type="Pfam" id="PF12951">
    <property type="entry name" value="PATR"/>
    <property type="match status" value="1"/>
</dbReference>
<dbReference type="Gene3D" id="2.40.128.130">
    <property type="entry name" value="Autotransporter beta-domain"/>
    <property type="match status" value="1"/>
</dbReference>
<dbReference type="EMBL" id="FKBS01000014">
    <property type="protein sequence ID" value="SAI28057.1"/>
    <property type="molecule type" value="Genomic_DNA"/>
</dbReference>
<accession>A0A157P3B8</accession>
<dbReference type="PANTHER" id="PTHR35037">
    <property type="entry name" value="C-TERMINAL REGION OF AIDA-LIKE PROTEIN"/>
    <property type="match status" value="1"/>
</dbReference>
<dbReference type="PROSITE" id="PS51208">
    <property type="entry name" value="AUTOTRANSPORTER"/>
    <property type="match status" value="1"/>
</dbReference>
<dbReference type="NCBIfam" id="TIGR01414">
    <property type="entry name" value="autotrans_barl"/>
    <property type="match status" value="1"/>
</dbReference>
<dbReference type="SMART" id="SM00869">
    <property type="entry name" value="Autotransporter"/>
    <property type="match status" value="1"/>
</dbReference>
<dbReference type="Proteomes" id="UP000077037">
    <property type="component" value="Unassembled WGS sequence"/>
</dbReference>
<dbReference type="InterPro" id="IPR036709">
    <property type="entry name" value="Autotransporte_beta_dom_sf"/>
</dbReference>
<dbReference type="CDD" id="cd01344">
    <property type="entry name" value="PL2_Passenger_AT"/>
    <property type="match status" value="1"/>
</dbReference>
<dbReference type="InterPro" id="IPR006315">
    <property type="entry name" value="OM_autotransptr_brl_dom"/>
</dbReference>
<name>A0A157P3B8_9BORD</name>
<dbReference type="SUPFAM" id="SSF51126">
    <property type="entry name" value="Pectin lyase-like"/>
    <property type="match status" value="1"/>
</dbReference>
<dbReference type="SUPFAM" id="SSF103515">
    <property type="entry name" value="Autotransporter"/>
    <property type="match status" value="1"/>
</dbReference>
<dbReference type="InterPro" id="IPR030895">
    <property type="entry name" value="T5SS_PEPC_rpt"/>
</dbReference>
<dbReference type="Pfam" id="PF03797">
    <property type="entry name" value="Autotransporter"/>
    <property type="match status" value="1"/>
</dbReference>
<dbReference type="InterPro" id="IPR051551">
    <property type="entry name" value="Autotransporter_adhesion"/>
</dbReference>
<dbReference type="InterPro" id="IPR005546">
    <property type="entry name" value="Autotransporte_beta"/>
</dbReference>
<keyword evidence="1" id="KW-0732">Signal</keyword>
<proteinExistence type="predicted"/>
<sequence>MTDASLTHLGAGQPLPAPELREAATLAGEVKRKNGNTRRLRTGGAVGRVEPRAMNVGVAISRVNTYEDGRPAYRTHLMCSYRVGTVVGNRNRKRAGWSKWILLAASSATFTAHTSAQEVSGTGQVLPGPVQTPAWTVGGDLVVGDTLTGTLSILDGGSVLNDWAYIGNLGGGVGTLTVSGRDGSGAKSTWTSLSSVYVGTDAGSNGTLRILDGGLAQSASATIGGYDGSVGSVLVSGPESTWNLDTARSFGIGGGGRGTLQIDDGGAVHSGQGVIGWSAGSQGSVTVSGRTSVWDPFNNIYVGLDGVGDLRVLEGATVNTVGSSAPGAAATVYIGRSAGSVGTVTVSSTTADISTLTASDRIEIGSAGTGTLNIEKGGLAVAASDTWLTIDGTATGTLNLVGDASGRGVLETGSVIKGAGDGAFNLDGGVLRARRDQPNFLNGFSTQAIGGEGAGFDTNGYDVGVTTAFSGTSRFNKLGAGILTLSGDSTAFTGTTDVQAGTLQVDGVLGGPVNVLPGSRLTGTGRVGATVNQGTIAPGPRSGFGILTVAGNYTAQGGNLEIRTQLGGDDSPTDKLIVTGDTAGATPVTVKNVGGAGALTQRGIQIVQVNGISAGQFDLANGDYVIEGRPALVAGAYGYVLQQDAADGDWYLRSSLTDPGIPSTGPDTPPAAEPPLLYQPGVPVYEAYANTLLNVSRLPTLRQRVGNRLYDSADVGRNGVWTRVEGVTSRLKPSSSTTGARQDIDTWKTQVGIDRILAGEEGDRLVGGIAFHYGKADTRVFSAYGNGKIDTTAYGMTPTLTWYGKNGVYIDTQAQATWFDSDLNSRLAGRLKGGRQARSYGLSTEAGKAIELNERLALIPQAQLAYVSTRFDSFNDKFGAHVESGKGDSLQGRLGIALDYKRSWQTAGVNHESSIYGVVNVKHEFLDGTLVRVAGVPAASRSARTWGSVGAGSNYSWGDRYAIYGQIDADMDFSGSSVVTATAGFRMAF</sequence>